<organism evidence="1">
    <name type="scientific">marine sediment metagenome</name>
    <dbReference type="NCBI Taxonomy" id="412755"/>
    <lineage>
        <taxon>unclassified sequences</taxon>
        <taxon>metagenomes</taxon>
        <taxon>ecological metagenomes</taxon>
    </lineage>
</organism>
<comment type="caution">
    <text evidence="1">The sequence shown here is derived from an EMBL/GenBank/DDBJ whole genome shotgun (WGS) entry which is preliminary data.</text>
</comment>
<name>A0A0F9MRQ4_9ZZZZ</name>
<dbReference type="AlphaFoldDB" id="A0A0F9MRQ4"/>
<sequence>MGEFITILFGESAPSPAAVEYDKSMIVGDGSAQLASSKLYAVTNTDWQTQLEDDGFSDSEQIYKSVADFFSASPTPENLFVYAYVAASDADYSDMLLTKIDDTTWEIPSKPPEGWGPGATGLERVRFYGCPKGTGFQWNYQNGNTGMGFTVLKDSQSLWNGQLTFPNGLSGQSGAVVTESNLGSNCKITVDFTINPDKGGVGEKIAEYDINMVSLALENSTALKDYSTNVFGTSQVNDLDTMMSAIAGKMCIFFYAMPGDANPEDVMTGGGGVEWGSLKSIVGQREDFVNLKSKPSVTQDDMASGFMGMSSATHPHDTMGFARPHMAIVEQEPMLNQGKWRDANTNYIVQKNFLAGSPFMIVRGFTFGTDANSDRINIIRCKYIILKTLRNGLWSLLAGRKTRMSYKGIVQVEEQIKGIFAGLASDDIVDSFAYVRIPLKYDFLAKNAASRLAAAKSEISGIRIGYYFDRSLEEIVVTALINEAI</sequence>
<protein>
    <submittedName>
        <fullName evidence="1">Uncharacterized protein</fullName>
    </submittedName>
</protein>
<accession>A0A0F9MRQ4</accession>
<reference evidence="1" key="1">
    <citation type="journal article" date="2015" name="Nature">
        <title>Complex archaea that bridge the gap between prokaryotes and eukaryotes.</title>
        <authorList>
            <person name="Spang A."/>
            <person name="Saw J.H."/>
            <person name="Jorgensen S.L."/>
            <person name="Zaremba-Niedzwiedzka K."/>
            <person name="Martijn J."/>
            <person name="Lind A.E."/>
            <person name="van Eijk R."/>
            <person name="Schleper C."/>
            <person name="Guy L."/>
            <person name="Ettema T.J."/>
        </authorList>
    </citation>
    <scope>NUCLEOTIDE SEQUENCE</scope>
</reference>
<gene>
    <name evidence="1" type="ORF">LCGC14_1040550</name>
</gene>
<dbReference type="EMBL" id="LAZR01004282">
    <property type="protein sequence ID" value="KKN10050.1"/>
    <property type="molecule type" value="Genomic_DNA"/>
</dbReference>
<evidence type="ECO:0000313" key="1">
    <source>
        <dbReference type="EMBL" id="KKN10050.1"/>
    </source>
</evidence>
<proteinExistence type="predicted"/>